<evidence type="ECO:0000256" key="3">
    <source>
        <dbReference type="ARBA" id="ARBA00012668"/>
    </source>
</evidence>
<dbReference type="GO" id="GO:0015677">
    <property type="term" value="P:copper ion import"/>
    <property type="evidence" value="ECO:0007669"/>
    <property type="project" value="TreeGrafter"/>
</dbReference>
<evidence type="ECO:0000256" key="15">
    <source>
        <dbReference type="ARBA" id="ARBA00048483"/>
    </source>
</evidence>
<dbReference type="InterPro" id="IPR013112">
    <property type="entry name" value="FAD-bd_8"/>
</dbReference>
<dbReference type="InterPro" id="IPR013130">
    <property type="entry name" value="Fe3_Rdtase_TM_dom"/>
</dbReference>
<dbReference type="AlphaFoldDB" id="A0A1E3PHP0"/>
<keyword evidence="7 16" id="KW-0812">Transmembrane</keyword>
<keyword evidence="5" id="KW-1003">Cell membrane</keyword>
<evidence type="ECO:0000256" key="12">
    <source>
        <dbReference type="ARBA" id="ARBA00023065"/>
    </source>
</evidence>
<sequence>MDALDGIDLSAYGIYRFKNAGVGSYDAGHVPRPGFLARIYWYIVGGFLAILTISNIISKLVGWNRRQLARQKNKEVQGNQTSPAYTSSRLAKSYFAVVSTMREIINYTVPSIMVNGKPLLSAYALGDIVVITSYLLLLTVLFLVKLGVNAPDNFETFGYRGAWLSIGQLPLLIILAGRRSILGFLIGKDAASLNRYHRWVARGLLLTTSLHFLYFMRHWASYNFIAYQFKSDKMTRTGTAAWSILVWIVISSFAPVRQWRYEVFVIQHLISVFAFFVMVCIHAPGYAYPAIMVSIGFYLFDRVVRFLFMAFYNRSLVTKGSPPQACVAVGSMSSLTPSVVVTIPTPAGLKWYPGQHIYLNFPKIAPTQSHPFTVLSSPQDGELKFHIRARGGLTQKLYSPLVDALPTSGAGFNSMSSQVAVLVDGPYGPIHSFDTFDTTVFLAAGTGMSFILPLVRDLVSKSRNGLITTQRVHVSWVFKQFSEIEAYYPILVNMLSQFDSPDDANNCSSLRQLKFLMDMYITCEDSTAIEGITTKARLMAKSKKKKARSKKAREADFPLNKGECGQLDGICCCSNEGSSTSPPCTCCCAFSGGSVEDKHESYDSKSGLFPSELRKVLSIDSKGSGTTCVNQSPVDKLTALIQSFPRRVALHTARPRSLRYELMMPHLVKARGEASVCVCGPRSFNEAVRRHTVAISDQRAVNRGTGAQAIYLYEEAYDF</sequence>
<dbReference type="PROSITE" id="PS51384">
    <property type="entry name" value="FAD_FR"/>
    <property type="match status" value="1"/>
</dbReference>
<proteinExistence type="inferred from homology"/>
<keyword evidence="10 16" id="KW-1133">Transmembrane helix</keyword>
<dbReference type="InterPro" id="IPR017927">
    <property type="entry name" value="FAD-bd_FR_type"/>
</dbReference>
<evidence type="ECO:0000256" key="6">
    <source>
        <dbReference type="ARBA" id="ARBA00022630"/>
    </source>
</evidence>
<feature type="transmembrane region" description="Helical" evidence="16">
    <location>
        <begin position="199"/>
        <end position="220"/>
    </location>
</feature>
<protein>
    <recommendedName>
        <fullName evidence="3">ferric-chelate reductase (NADPH)</fullName>
        <ecNumber evidence="3">1.16.1.9</ecNumber>
    </recommendedName>
</protein>
<evidence type="ECO:0000256" key="2">
    <source>
        <dbReference type="ARBA" id="ARBA00006278"/>
    </source>
</evidence>
<dbReference type="InterPro" id="IPR051410">
    <property type="entry name" value="Ferric/Cupric_Reductase"/>
</dbReference>
<dbReference type="SUPFAM" id="SSF52343">
    <property type="entry name" value="Ferredoxin reductase-like, C-terminal NADP-linked domain"/>
    <property type="match status" value="1"/>
</dbReference>
<dbReference type="GO" id="GO:0005886">
    <property type="term" value="C:plasma membrane"/>
    <property type="evidence" value="ECO:0007669"/>
    <property type="project" value="UniProtKB-SubCell"/>
</dbReference>
<keyword evidence="4" id="KW-0813">Transport</keyword>
<dbReference type="Pfam" id="PF08030">
    <property type="entry name" value="NAD_binding_6"/>
    <property type="match status" value="1"/>
</dbReference>
<evidence type="ECO:0000256" key="10">
    <source>
        <dbReference type="ARBA" id="ARBA00022989"/>
    </source>
</evidence>
<name>A0A1E3PHP0_9ASCO</name>
<evidence type="ECO:0000259" key="17">
    <source>
        <dbReference type="PROSITE" id="PS51384"/>
    </source>
</evidence>
<dbReference type="GO" id="GO:0052851">
    <property type="term" value="F:ferric-chelate reductase (NADPH) activity"/>
    <property type="evidence" value="ECO:0007669"/>
    <property type="project" value="UniProtKB-EC"/>
</dbReference>
<dbReference type="Gene3D" id="2.40.30.10">
    <property type="entry name" value="Translation factors"/>
    <property type="match status" value="1"/>
</dbReference>
<dbReference type="InterPro" id="IPR017938">
    <property type="entry name" value="Riboflavin_synthase-like_b-brl"/>
</dbReference>
<evidence type="ECO:0000256" key="8">
    <source>
        <dbReference type="ARBA" id="ARBA00022827"/>
    </source>
</evidence>
<dbReference type="EMBL" id="KV454410">
    <property type="protein sequence ID" value="ODQ64925.1"/>
    <property type="molecule type" value="Genomic_DNA"/>
</dbReference>
<feature type="transmembrane region" description="Helical" evidence="16">
    <location>
        <begin position="39"/>
        <end position="62"/>
    </location>
</feature>
<keyword evidence="11" id="KW-0560">Oxidoreductase</keyword>
<dbReference type="PANTHER" id="PTHR32361">
    <property type="entry name" value="FERRIC/CUPRIC REDUCTASE TRANSMEMBRANE COMPONENT"/>
    <property type="match status" value="1"/>
</dbReference>
<dbReference type="InterPro" id="IPR013121">
    <property type="entry name" value="Fe_red_NAD-bd_6"/>
</dbReference>
<feature type="domain" description="FAD-binding FR-type" evidence="17">
    <location>
        <begin position="256"/>
        <end position="433"/>
    </location>
</feature>
<dbReference type="Proteomes" id="UP000095009">
    <property type="component" value="Unassembled WGS sequence"/>
</dbReference>
<evidence type="ECO:0000256" key="11">
    <source>
        <dbReference type="ARBA" id="ARBA00023002"/>
    </source>
</evidence>
<evidence type="ECO:0000256" key="1">
    <source>
        <dbReference type="ARBA" id="ARBA00004651"/>
    </source>
</evidence>
<feature type="transmembrane region" description="Helical" evidence="16">
    <location>
        <begin position="240"/>
        <end position="256"/>
    </location>
</feature>
<dbReference type="Pfam" id="PF01794">
    <property type="entry name" value="Ferric_reduct"/>
    <property type="match status" value="1"/>
</dbReference>
<comment type="similarity">
    <text evidence="2">Belongs to the ferric reductase (FRE) family.</text>
</comment>
<keyword evidence="14" id="KW-0325">Glycoprotein</keyword>
<evidence type="ECO:0000256" key="14">
    <source>
        <dbReference type="ARBA" id="ARBA00023180"/>
    </source>
</evidence>
<organism evidence="18 19">
    <name type="scientific">Nadsonia fulvescens var. elongata DSM 6958</name>
    <dbReference type="NCBI Taxonomy" id="857566"/>
    <lineage>
        <taxon>Eukaryota</taxon>
        <taxon>Fungi</taxon>
        <taxon>Dikarya</taxon>
        <taxon>Ascomycota</taxon>
        <taxon>Saccharomycotina</taxon>
        <taxon>Dipodascomycetes</taxon>
        <taxon>Dipodascales</taxon>
        <taxon>Dipodascales incertae sedis</taxon>
        <taxon>Nadsonia</taxon>
    </lineage>
</organism>
<accession>A0A1E3PHP0</accession>
<comment type="catalytic activity">
    <reaction evidence="15">
        <text>2 a Fe(II)-siderophore + NADP(+) + H(+) = 2 a Fe(III)-siderophore + NADPH</text>
        <dbReference type="Rhea" id="RHEA:28795"/>
        <dbReference type="Rhea" id="RHEA-COMP:11342"/>
        <dbReference type="Rhea" id="RHEA-COMP:11344"/>
        <dbReference type="ChEBI" id="CHEBI:15378"/>
        <dbReference type="ChEBI" id="CHEBI:29033"/>
        <dbReference type="ChEBI" id="CHEBI:29034"/>
        <dbReference type="ChEBI" id="CHEBI:57783"/>
        <dbReference type="ChEBI" id="CHEBI:58349"/>
        <dbReference type="EC" id="1.16.1.9"/>
    </reaction>
</comment>
<dbReference type="EC" id="1.16.1.9" evidence="3"/>
<comment type="subcellular location">
    <subcellularLocation>
        <location evidence="1">Cell membrane</location>
        <topology evidence="1">Multi-pass membrane protein</topology>
    </subcellularLocation>
</comment>
<keyword evidence="9" id="KW-0249">Electron transport</keyword>
<dbReference type="GO" id="GO:0006826">
    <property type="term" value="P:iron ion transport"/>
    <property type="evidence" value="ECO:0007669"/>
    <property type="project" value="TreeGrafter"/>
</dbReference>
<keyword evidence="13 16" id="KW-0472">Membrane</keyword>
<dbReference type="InterPro" id="IPR039261">
    <property type="entry name" value="FNR_nucleotide-bd"/>
</dbReference>
<dbReference type="STRING" id="857566.A0A1E3PHP0"/>
<dbReference type="SUPFAM" id="SSF63380">
    <property type="entry name" value="Riboflavin synthase domain-like"/>
    <property type="match status" value="1"/>
</dbReference>
<evidence type="ECO:0000256" key="5">
    <source>
        <dbReference type="ARBA" id="ARBA00022475"/>
    </source>
</evidence>
<gene>
    <name evidence="18" type="ORF">NADFUDRAFT_83069</name>
</gene>
<dbReference type="PANTHER" id="PTHR32361:SF9">
    <property type="entry name" value="FERRIC REDUCTASE TRANSMEMBRANE COMPONENT 3-RELATED"/>
    <property type="match status" value="1"/>
</dbReference>
<keyword evidence="8" id="KW-0274">FAD</keyword>
<evidence type="ECO:0000256" key="4">
    <source>
        <dbReference type="ARBA" id="ARBA00022448"/>
    </source>
</evidence>
<keyword evidence="12" id="KW-0406">Ion transport</keyword>
<keyword evidence="6" id="KW-0285">Flavoprotein</keyword>
<evidence type="ECO:0000313" key="18">
    <source>
        <dbReference type="EMBL" id="ODQ64925.1"/>
    </source>
</evidence>
<dbReference type="SFLD" id="SFLDG01168">
    <property type="entry name" value="Ferric_reductase_subgroup_(FRE"/>
    <property type="match status" value="1"/>
</dbReference>
<feature type="transmembrane region" description="Helical" evidence="16">
    <location>
        <begin position="263"/>
        <end position="284"/>
    </location>
</feature>
<evidence type="ECO:0000256" key="16">
    <source>
        <dbReference type="SAM" id="Phobius"/>
    </source>
</evidence>
<evidence type="ECO:0000256" key="13">
    <source>
        <dbReference type="ARBA" id="ARBA00023136"/>
    </source>
</evidence>
<dbReference type="CDD" id="cd06186">
    <property type="entry name" value="NOX_Duox_like_FAD_NADP"/>
    <property type="match status" value="1"/>
</dbReference>
<feature type="transmembrane region" description="Helical" evidence="16">
    <location>
        <begin position="163"/>
        <end position="187"/>
    </location>
</feature>
<dbReference type="Gene3D" id="3.40.50.80">
    <property type="entry name" value="Nucleotide-binding domain of ferredoxin-NADP reductase (FNR) module"/>
    <property type="match status" value="1"/>
</dbReference>
<evidence type="ECO:0000256" key="9">
    <source>
        <dbReference type="ARBA" id="ARBA00022982"/>
    </source>
</evidence>
<dbReference type="OrthoDB" id="3944240at2759"/>
<feature type="transmembrane region" description="Helical" evidence="16">
    <location>
        <begin position="120"/>
        <end position="143"/>
    </location>
</feature>
<keyword evidence="19" id="KW-1185">Reference proteome</keyword>
<dbReference type="SFLD" id="SFLDS00052">
    <property type="entry name" value="Ferric_Reductase_Domain"/>
    <property type="match status" value="1"/>
</dbReference>
<evidence type="ECO:0000313" key="19">
    <source>
        <dbReference type="Proteomes" id="UP000095009"/>
    </source>
</evidence>
<reference evidence="18 19" key="1">
    <citation type="journal article" date="2016" name="Proc. Natl. Acad. Sci. U.S.A.">
        <title>Comparative genomics of biotechnologically important yeasts.</title>
        <authorList>
            <person name="Riley R."/>
            <person name="Haridas S."/>
            <person name="Wolfe K.H."/>
            <person name="Lopes M.R."/>
            <person name="Hittinger C.T."/>
            <person name="Goeker M."/>
            <person name="Salamov A.A."/>
            <person name="Wisecaver J.H."/>
            <person name="Long T.M."/>
            <person name="Calvey C.H."/>
            <person name="Aerts A.L."/>
            <person name="Barry K.W."/>
            <person name="Choi C."/>
            <person name="Clum A."/>
            <person name="Coughlan A.Y."/>
            <person name="Deshpande S."/>
            <person name="Douglass A.P."/>
            <person name="Hanson S.J."/>
            <person name="Klenk H.-P."/>
            <person name="LaButti K.M."/>
            <person name="Lapidus A."/>
            <person name="Lindquist E.A."/>
            <person name="Lipzen A.M."/>
            <person name="Meier-Kolthoff J.P."/>
            <person name="Ohm R.A."/>
            <person name="Otillar R.P."/>
            <person name="Pangilinan J.L."/>
            <person name="Peng Y."/>
            <person name="Rokas A."/>
            <person name="Rosa C.A."/>
            <person name="Scheuner C."/>
            <person name="Sibirny A.A."/>
            <person name="Slot J.C."/>
            <person name="Stielow J.B."/>
            <person name="Sun H."/>
            <person name="Kurtzman C.P."/>
            <person name="Blackwell M."/>
            <person name="Grigoriev I.V."/>
            <person name="Jeffries T.W."/>
        </authorList>
    </citation>
    <scope>NUCLEOTIDE SEQUENCE [LARGE SCALE GENOMIC DNA]</scope>
    <source>
        <strain evidence="18 19">DSM 6958</strain>
    </source>
</reference>
<dbReference type="GO" id="GO:0006879">
    <property type="term" value="P:intracellular iron ion homeostasis"/>
    <property type="evidence" value="ECO:0007669"/>
    <property type="project" value="TreeGrafter"/>
</dbReference>
<evidence type="ECO:0000256" key="7">
    <source>
        <dbReference type="ARBA" id="ARBA00022692"/>
    </source>
</evidence>
<dbReference type="Pfam" id="PF08022">
    <property type="entry name" value="FAD_binding_8"/>
    <property type="match status" value="1"/>
</dbReference>